<proteinExistence type="predicted"/>
<keyword evidence="3 5" id="KW-0067">ATP-binding</keyword>
<dbReference type="CDD" id="cd03219">
    <property type="entry name" value="ABC_Mj1267_LivG_branched"/>
    <property type="match status" value="1"/>
</dbReference>
<dbReference type="InterPro" id="IPR032823">
    <property type="entry name" value="BCA_ABC_TP_C"/>
</dbReference>
<dbReference type="PANTHER" id="PTHR45772">
    <property type="entry name" value="CONSERVED COMPONENT OF ABC TRANSPORTER FOR NATURAL AMINO ACIDS-RELATED"/>
    <property type="match status" value="1"/>
</dbReference>
<dbReference type="PROSITE" id="PS50893">
    <property type="entry name" value="ABC_TRANSPORTER_2"/>
    <property type="match status" value="1"/>
</dbReference>
<keyword evidence="2" id="KW-0547">Nucleotide-binding</keyword>
<accession>A0A1Y0HI60</accession>
<gene>
    <name evidence="6" type="ORF">FA584_10095</name>
    <name evidence="5" type="ORF">Sdiek1_0583</name>
</gene>
<dbReference type="GO" id="GO:0015808">
    <property type="term" value="P:L-alanine transport"/>
    <property type="evidence" value="ECO:0007669"/>
    <property type="project" value="TreeGrafter"/>
</dbReference>
<reference evidence="6 8" key="1">
    <citation type="journal article" date="2017" name="Environ. Sci. Technol.">
        <title>Organohalide Respiration with Chlorinated Ethenes under Low pH Conditions.</title>
        <authorList>
            <person name="Yang Y."/>
            <person name="Capiro N.L."/>
            <person name="Marcet T.F."/>
            <person name="Yan J."/>
            <person name="Pennell K.D."/>
            <person name="Loffler F.E."/>
        </authorList>
    </citation>
    <scope>NUCLEOTIDE SEQUENCE [LARGE SCALE GENOMIC DNA]</scope>
    <source>
        <strain evidence="6 8">ACSDCE</strain>
    </source>
</reference>
<dbReference type="Pfam" id="PF12399">
    <property type="entry name" value="BCA_ABC_TP_C"/>
    <property type="match status" value="1"/>
</dbReference>
<keyword evidence="1" id="KW-0813">Transport</keyword>
<dbReference type="PANTHER" id="PTHR45772:SF7">
    <property type="entry name" value="AMINO ACID ABC TRANSPORTER ATP-BINDING PROTEIN"/>
    <property type="match status" value="1"/>
</dbReference>
<dbReference type="RefSeq" id="WP_087437811.1">
    <property type="nucleotide sequence ID" value="NZ_CP021416.1"/>
</dbReference>
<dbReference type="GO" id="GO:0015192">
    <property type="term" value="F:L-phenylalanine transmembrane transporter activity"/>
    <property type="evidence" value="ECO:0007669"/>
    <property type="project" value="TreeGrafter"/>
</dbReference>
<dbReference type="KEGG" id="suls:Sdiek1_0583"/>
<dbReference type="GO" id="GO:0005886">
    <property type="term" value="C:plasma membrane"/>
    <property type="evidence" value="ECO:0007669"/>
    <property type="project" value="TreeGrafter"/>
</dbReference>
<organism evidence="5 7">
    <name type="scientific">Sulfurospirillum diekertiae</name>
    <dbReference type="NCBI Taxonomy" id="1854492"/>
    <lineage>
        <taxon>Bacteria</taxon>
        <taxon>Pseudomonadati</taxon>
        <taxon>Campylobacterota</taxon>
        <taxon>Epsilonproteobacteria</taxon>
        <taxon>Campylobacterales</taxon>
        <taxon>Sulfurospirillaceae</taxon>
        <taxon>Sulfurospirillum</taxon>
    </lineage>
</organism>
<dbReference type="Proteomes" id="UP000196005">
    <property type="component" value="Chromosome"/>
</dbReference>
<dbReference type="GO" id="GO:1903805">
    <property type="term" value="P:L-valine import across plasma membrane"/>
    <property type="evidence" value="ECO:0007669"/>
    <property type="project" value="TreeGrafter"/>
</dbReference>
<dbReference type="InterPro" id="IPR003439">
    <property type="entry name" value="ABC_transporter-like_ATP-bd"/>
</dbReference>
<dbReference type="GO" id="GO:0042941">
    <property type="term" value="P:D-alanine transmembrane transport"/>
    <property type="evidence" value="ECO:0007669"/>
    <property type="project" value="TreeGrafter"/>
</dbReference>
<dbReference type="GO" id="GO:0005524">
    <property type="term" value="F:ATP binding"/>
    <property type="evidence" value="ECO:0007669"/>
    <property type="project" value="UniProtKB-KW"/>
</dbReference>
<dbReference type="GO" id="GO:1903806">
    <property type="term" value="P:L-isoleucine import across plasma membrane"/>
    <property type="evidence" value="ECO:0007669"/>
    <property type="project" value="TreeGrafter"/>
</dbReference>
<sequence>MILKIDNVTKNFGGVTAIKETSFSVAPKEIFGLIGPNGAGKTTMFNIITGNYTPTSGEVIFRNEAISGLKPHHIVRKGIARTFQNIRLFSSMSVLDNILIGFDFQARYGFLESILRFPRFIGEEKRIKTRSMEILDYFGMSSYAHDKAVDLSYGQQRKVEIARALATNPDLLLLDEPAAGMNPSETEELGEIIKKARVDFDLTVLLIEHDMKFVNQLCDKVLVLDYGKTIFEGKPADAIQDPEVISAYLGDFLNDQC</sequence>
<dbReference type="FunFam" id="3.40.50.300:FF:000421">
    <property type="entry name" value="Branched-chain amino acid ABC transporter ATP-binding protein"/>
    <property type="match status" value="1"/>
</dbReference>
<evidence type="ECO:0000256" key="1">
    <source>
        <dbReference type="ARBA" id="ARBA00022448"/>
    </source>
</evidence>
<reference evidence="7" key="2">
    <citation type="submission" date="2017-05" db="EMBL/GenBank/DDBJ databases">
        <title>Dechlorination kinetics govern the competition between two new strains of the genus Sulfurospirillum.</title>
        <authorList>
            <person name="Buttet G.F."/>
            <person name="Murray A.M."/>
            <person name="Goris T."/>
            <person name="Burion M."/>
            <person name="Lin B."/>
            <person name="Rolle M."/>
            <person name="Maillard J."/>
        </authorList>
    </citation>
    <scope>NUCLEOTIDE SEQUENCE [LARGE SCALE GENOMIC DNA]</scope>
    <source>
        <strain evidence="7">SL2-1</strain>
    </source>
</reference>
<dbReference type="InterPro" id="IPR051120">
    <property type="entry name" value="ABC_AA/LPS_Transport"/>
</dbReference>
<dbReference type="EMBL" id="CP021416">
    <property type="protein sequence ID" value="ARU47758.1"/>
    <property type="molecule type" value="Genomic_DNA"/>
</dbReference>
<protein>
    <submittedName>
        <fullName evidence="6">ABC transporter ATP-binding protein</fullName>
    </submittedName>
    <submittedName>
        <fullName evidence="5">Methionine import ATP-binding protein MetN 2</fullName>
        <ecNumber evidence="5">3.6.3.-</ecNumber>
    </submittedName>
</protein>
<accession>A0A6G9VV37</accession>
<evidence type="ECO:0000259" key="4">
    <source>
        <dbReference type="PROSITE" id="PS50893"/>
    </source>
</evidence>
<keyword evidence="5" id="KW-0378">Hydrolase</keyword>
<evidence type="ECO:0000313" key="7">
    <source>
        <dbReference type="Proteomes" id="UP000196005"/>
    </source>
</evidence>
<reference evidence="5" key="3">
    <citation type="journal article" date="2018" name="FEMS Microbiol. Ecol.">
        <title>Coexistence of two distinct Sulfurospirillum populations respiring tetrachloroethene-genomic and kinetic considerations. .</title>
        <authorList>
            <person name="Buttet G.F."/>
            <person name="Murray A.M."/>
            <person name="Goris T."/>
            <person name="Burion M."/>
            <person name="Jin B."/>
            <person name="Rolle M."/>
            <person name="Holliger C."/>
            <person name="Maillard J."/>
        </authorList>
    </citation>
    <scope>NUCLEOTIDE SEQUENCE</scope>
    <source>
        <strain evidence="5">SL2-1</strain>
    </source>
</reference>
<evidence type="ECO:0000256" key="3">
    <source>
        <dbReference type="ARBA" id="ARBA00022840"/>
    </source>
</evidence>
<dbReference type="Pfam" id="PF00005">
    <property type="entry name" value="ABC_tran"/>
    <property type="match status" value="1"/>
</dbReference>
<dbReference type="GO" id="GO:0015188">
    <property type="term" value="F:L-isoleucine transmembrane transporter activity"/>
    <property type="evidence" value="ECO:0007669"/>
    <property type="project" value="TreeGrafter"/>
</dbReference>
<dbReference type="Gene3D" id="3.40.50.300">
    <property type="entry name" value="P-loop containing nucleotide triphosphate hydrolases"/>
    <property type="match status" value="1"/>
</dbReference>
<evidence type="ECO:0000313" key="6">
    <source>
        <dbReference type="EMBL" id="QIR76530.1"/>
    </source>
</evidence>
<dbReference type="GO" id="GO:0016887">
    <property type="term" value="F:ATP hydrolysis activity"/>
    <property type="evidence" value="ECO:0007669"/>
    <property type="project" value="InterPro"/>
</dbReference>
<dbReference type="PROSITE" id="PS00211">
    <property type="entry name" value="ABC_TRANSPORTER_1"/>
    <property type="match status" value="1"/>
</dbReference>
<dbReference type="InterPro" id="IPR017871">
    <property type="entry name" value="ABC_transporter-like_CS"/>
</dbReference>
<evidence type="ECO:0000256" key="2">
    <source>
        <dbReference type="ARBA" id="ARBA00022741"/>
    </source>
</evidence>
<evidence type="ECO:0000313" key="8">
    <source>
        <dbReference type="Proteomes" id="UP000502831"/>
    </source>
</evidence>
<dbReference type="InterPro" id="IPR003593">
    <property type="entry name" value="AAA+_ATPase"/>
</dbReference>
<dbReference type="Proteomes" id="UP000502831">
    <property type="component" value="Chromosome"/>
</dbReference>
<keyword evidence="7" id="KW-1185">Reference proteome</keyword>
<reference evidence="6" key="4">
    <citation type="submission" date="2020-08" db="EMBL/GenBank/DDBJ databases">
        <authorList>
            <person name="Yang Y."/>
            <person name="Huo L."/>
            <person name="Yan J."/>
        </authorList>
    </citation>
    <scope>NUCLEOTIDE SEQUENCE</scope>
    <source>
        <strain evidence="6">ACSDCE</strain>
    </source>
</reference>
<dbReference type="SUPFAM" id="SSF52540">
    <property type="entry name" value="P-loop containing nucleoside triphosphate hydrolases"/>
    <property type="match status" value="1"/>
</dbReference>
<feature type="domain" description="ABC transporter" evidence="4">
    <location>
        <begin position="3"/>
        <end position="251"/>
    </location>
</feature>
<name>A0A1Y0HI60_9BACT</name>
<dbReference type="GO" id="GO:0005304">
    <property type="term" value="F:L-valine transmembrane transporter activity"/>
    <property type="evidence" value="ECO:0007669"/>
    <property type="project" value="TreeGrafter"/>
</dbReference>
<dbReference type="AlphaFoldDB" id="A0A1Y0HI60"/>
<dbReference type="InterPro" id="IPR027417">
    <property type="entry name" value="P-loop_NTPase"/>
</dbReference>
<dbReference type="OrthoDB" id="5405085at2"/>
<dbReference type="EMBL" id="CP039734">
    <property type="protein sequence ID" value="QIR76530.1"/>
    <property type="molecule type" value="Genomic_DNA"/>
</dbReference>
<dbReference type="EC" id="3.6.3.-" evidence="5"/>
<dbReference type="SMART" id="SM00382">
    <property type="entry name" value="AAA"/>
    <property type="match status" value="1"/>
</dbReference>
<evidence type="ECO:0000313" key="5">
    <source>
        <dbReference type="EMBL" id="ARU47758.1"/>
    </source>
</evidence>